<evidence type="ECO:0000256" key="3">
    <source>
        <dbReference type="ARBA" id="ARBA00022989"/>
    </source>
</evidence>
<comment type="caution">
    <text evidence="6">The sequence shown here is derived from an EMBL/GenBank/DDBJ whole genome shotgun (WGS) entry which is preliminary data.</text>
</comment>
<gene>
    <name evidence="6" type="ORF">Cgig2_001570</name>
</gene>
<dbReference type="AlphaFoldDB" id="A0A9Q1Q7L3"/>
<dbReference type="InterPro" id="IPR039175">
    <property type="entry name" value="TIM22"/>
</dbReference>
<evidence type="ECO:0000313" key="6">
    <source>
        <dbReference type="EMBL" id="KAJ8431878.1"/>
    </source>
</evidence>
<keyword evidence="3" id="KW-1133">Transmembrane helix</keyword>
<evidence type="ECO:0000313" key="7">
    <source>
        <dbReference type="Proteomes" id="UP001153076"/>
    </source>
</evidence>
<proteinExistence type="predicted"/>
<evidence type="ECO:0000256" key="4">
    <source>
        <dbReference type="ARBA" id="ARBA00023136"/>
    </source>
</evidence>
<organism evidence="6 7">
    <name type="scientific">Carnegiea gigantea</name>
    <dbReference type="NCBI Taxonomy" id="171969"/>
    <lineage>
        <taxon>Eukaryota</taxon>
        <taxon>Viridiplantae</taxon>
        <taxon>Streptophyta</taxon>
        <taxon>Embryophyta</taxon>
        <taxon>Tracheophyta</taxon>
        <taxon>Spermatophyta</taxon>
        <taxon>Magnoliopsida</taxon>
        <taxon>eudicotyledons</taxon>
        <taxon>Gunneridae</taxon>
        <taxon>Pentapetalae</taxon>
        <taxon>Caryophyllales</taxon>
        <taxon>Cactineae</taxon>
        <taxon>Cactaceae</taxon>
        <taxon>Cactoideae</taxon>
        <taxon>Echinocereeae</taxon>
        <taxon>Carnegiea</taxon>
    </lineage>
</organism>
<dbReference type="PANTHER" id="PTHR14110">
    <property type="entry name" value="MITOCHONDRIAL IMPORT INNER MEMBRANE TRANSLOCASE SUBUNIT TIM22"/>
    <property type="match status" value="1"/>
</dbReference>
<feature type="region of interest" description="Disordered" evidence="5">
    <location>
        <begin position="1"/>
        <end position="36"/>
    </location>
</feature>
<dbReference type="GO" id="GO:0045036">
    <property type="term" value="P:protein targeting to chloroplast"/>
    <property type="evidence" value="ECO:0007669"/>
    <property type="project" value="TreeGrafter"/>
</dbReference>
<name>A0A9Q1Q7L3_9CARY</name>
<keyword evidence="4" id="KW-0472">Membrane</keyword>
<accession>A0A9Q1Q7L3</accession>
<dbReference type="Proteomes" id="UP001153076">
    <property type="component" value="Unassembled WGS sequence"/>
</dbReference>
<comment type="subcellular location">
    <subcellularLocation>
        <location evidence="1">Membrane</location>
        <topology evidence="1">Multi-pass membrane protein</topology>
    </subcellularLocation>
</comment>
<evidence type="ECO:0000256" key="2">
    <source>
        <dbReference type="ARBA" id="ARBA00022692"/>
    </source>
</evidence>
<keyword evidence="2" id="KW-0812">Transmembrane</keyword>
<evidence type="ECO:0000256" key="5">
    <source>
        <dbReference type="SAM" id="MobiDB-lite"/>
    </source>
</evidence>
<dbReference type="PANTHER" id="PTHR14110:SF1">
    <property type="entry name" value="CHLOROPLASTIC IMPORT INNER MEMBRANE TRANSLOCASE SUBUNIT TIM22-2-RELATED"/>
    <property type="match status" value="1"/>
</dbReference>
<dbReference type="GO" id="GO:0045039">
    <property type="term" value="P:protein insertion into mitochondrial inner membrane"/>
    <property type="evidence" value="ECO:0007669"/>
    <property type="project" value="InterPro"/>
</dbReference>
<dbReference type="GO" id="GO:0009941">
    <property type="term" value="C:chloroplast envelope"/>
    <property type="evidence" value="ECO:0007669"/>
    <property type="project" value="TreeGrafter"/>
</dbReference>
<keyword evidence="7" id="KW-1185">Reference proteome</keyword>
<dbReference type="GO" id="GO:0008320">
    <property type="term" value="F:protein transmembrane transporter activity"/>
    <property type="evidence" value="ECO:0007669"/>
    <property type="project" value="TreeGrafter"/>
</dbReference>
<dbReference type="EMBL" id="JAKOGI010000658">
    <property type="protein sequence ID" value="KAJ8431878.1"/>
    <property type="molecule type" value="Genomic_DNA"/>
</dbReference>
<dbReference type="GO" id="GO:0042721">
    <property type="term" value="C:TIM22 mitochondrial import inner membrane insertion complex"/>
    <property type="evidence" value="ECO:0007669"/>
    <property type="project" value="InterPro"/>
</dbReference>
<reference evidence="6" key="1">
    <citation type="submission" date="2022-04" db="EMBL/GenBank/DDBJ databases">
        <title>Carnegiea gigantea Genome sequencing and assembly v2.</title>
        <authorList>
            <person name="Copetti D."/>
            <person name="Sanderson M.J."/>
            <person name="Burquez A."/>
            <person name="Wojciechowski M.F."/>
        </authorList>
    </citation>
    <scope>NUCLEOTIDE SEQUENCE</scope>
    <source>
        <strain evidence="6">SGP5-SGP5p</strain>
        <tissue evidence="6">Aerial part</tissue>
    </source>
</reference>
<dbReference type="OrthoDB" id="1913277at2759"/>
<evidence type="ECO:0000256" key="1">
    <source>
        <dbReference type="ARBA" id="ARBA00004141"/>
    </source>
</evidence>
<sequence>MPEGGNADKADKDIGDRSCEIRNPNSSNGGPVSLLLPTGDPSPPASVCLISSGGDAAAGALVASVFGYGVGVFKKKGFMGSFAKAGASAKEFAVLSGVQSLVACFLKKLRGKDDGKHFEIVGPPHSALRSCLTFGAFALVSDGLNRKHSAMAHPGTLQGSTTNSRVPILLWLSLFQMNSKQLLFPSLGH</sequence>
<protein>
    <submittedName>
        <fullName evidence="6">Uncharacterized protein</fullName>
    </submittedName>
</protein>
<feature type="compositionally biased region" description="Basic and acidic residues" evidence="5">
    <location>
        <begin position="1"/>
        <end position="20"/>
    </location>
</feature>